<organism evidence="1">
    <name type="scientific">Anguilla anguilla</name>
    <name type="common">European freshwater eel</name>
    <name type="synonym">Muraena anguilla</name>
    <dbReference type="NCBI Taxonomy" id="7936"/>
    <lineage>
        <taxon>Eukaryota</taxon>
        <taxon>Metazoa</taxon>
        <taxon>Chordata</taxon>
        <taxon>Craniata</taxon>
        <taxon>Vertebrata</taxon>
        <taxon>Euteleostomi</taxon>
        <taxon>Actinopterygii</taxon>
        <taxon>Neopterygii</taxon>
        <taxon>Teleostei</taxon>
        <taxon>Anguilliformes</taxon>
        <taxon>Anguillidae</taxon>
        <taxon>Anguilla</taxon>
    </lineage>
</organism>
<reference evidence="1" key="2">
    <citation type="journal article" date="2015" name="Fish Shellfish Immunol.">
        <title>Early steps in the European eel (Anguilla anguilla)-Vibrio vulnificus interaction in the gills: Role of the RtxA13 toxin.</title>
        <authorList>
            <person name="Callol A."/>
            <person name="Pajuelo D."/>
            <person name="Ebbesson L."/>
            <person name="Teles M."/>
            <person name="MacKenzie S."/>
            <person name="Amaro C."/>
        </authorList>
    </citation>
    <scope>NUCLEOTIDE SEQUENCE</scope>
</reference>
<accession>A0A0E9XCV5</accession>
<proteinExistence type="predicted"/>
<name>A0A0E9XCV5_ANGAN</name>
<evidence type="ECO:0000313" key="1">
    <source>
        <dbReference type="EMBL" id="JAI00252.1"/>
    </source>
</evidence>
<sequence length="51" mass="5727">MLRVPMPHKNSCIFTWVSPFFPGKVHRACPIVCNVLKDRSQTPVLGSQSIC</sequence>
<dbReference type="EMBL" id="GBXM01008326">
    <property type="protein sequence ID" value="JAI00252.1"/>
    <property type="molecule type" value="Transcribed_RNA"/>
</dbReference>
<protein>
    <submittedName>
        <fullName evidence="1">Uncharacterized protein</fullName>
    </submittedName>
</protein>
<reference evidence="1" key="1">
    <citation type="submission" date="2014-11" db="EMBL/GenBank/DDBJ databases">
        <authorList>
            <person name="Amaro Gonzalez C."/>
        </authorList>
    </citation>
    <scope>NUCLEOTIDE SEQUENCE</scope>
</reference>
<dbReference type="AlphaFoldDB" id="A0A0E9XCV5"/>